<dbReference type="EMBL" id="JACRDE010000298">
    <property type="protein sequence ID" value="MBI5250029.1"/>
    <property type="molecule type" value="Genomic_DNA"/>
</dbReference>
<evidence type="ECO:0000313" key="3">
    <source>
        <dbReference type="EMBL" id="MBI5250029.1"/>
    </source>
</evidence>
<reference evidence="3" key="1">
    <citation type="submission" date="2020-07" db="EMBL/GenBank/DDBJ databases">
        <title>Huge and variable diversity of episymbiotic CPR bacteria and DPANN archaea in groundwater ecosystems.</title>
        <authorList>
            <person name="He C.Y."/>
            <person name="Keren R."/>
            <person name="Whittaker M."/>
            <person name="Farag I.F."/>
            <person name="Doudna J."/>
            <person name="Cate J.H.D."/>
            <person name="Banfield J.F."/>
        </authorList>
    </citation>
    <scope>NUCLEOTIDE SEQUENCE</scope>
    <source>
        <strain evidence="3">NC_groundwater_1664_Pr3_B-0.1um_52_9</strain>
    </source>
</reference>
<feature type="region of interest" description="Disordered" evidence="1">
    <location>
        <begin position="58"/>
        <end position="83"/>
    </location>
</feature>
<evidence type="ECO:0000256" key="2">
    <source>
        <dbReference type="SAM" id="SignalP"/>
    </source>
</evidence>
<keyword evidence="2" id="KW-0732">Signal</keyword>
<dbReference type="Proteomes" id="UP000807825">
    <property type="component" value="Unassembled WGS sequence"/>
</dbReference>
<dbReference type="AlphaFoldDB" id="A0A9D6V3C3"/>
<proteinExistence type="predicted"/>
<protein>
    <submittedName>
        <fullName evidence="3">Uncharacterized protein</fullName>
    </submittedName>
</protein>
<name>A0A9D6V3C3_9BACT</name>
<evidence type="ECO:0000256" key="1">
    <source>
        <dbReference type="SAM" id="MobiDB-lite"/>
    </source>
</evidence>
<organism evidence="3 4">
    <name type="scientific">Desulfomonile tiedjei</name>
    <dbReference type="NCBI Taxonomy" id="2358"/>
    <lineage>
        <taxon>Bacteria</taxon>
        <taxon>Pseudomonadati</taxon>
        <taxon>Thermodesulfobacteriota</taxon>
        <taxon>Desulfomonilia</taxon>
        <taxon>Desulfomonilales</taxon>
        <taxon>Desulfomonilaceae</taxon>
        <taxon>Desulfomonile</taxon>
    </lineage>
</organism>
<evidence type="ECO:0000313" key="4">
    <source>
        <dbReference type="Proteomes" id="UP000807825"/>
    </source>
</evidence>
<accession>A0A9D6V3C3</accession>
<sequence>MKGLITILAILCLLFTTESVFARGGGNTRANIDRKWREVEAWKKKQDQHFNRIEREAERSLRGIRGQGGPAESIPYPGCRTRP</sequence>
<gene>
    <name evidence="3" type="ORF">HY912_11090</name>
</gene>
<feature type="chain" id="PRO_5038366110" evidence="2">
    <location>
        <begin position="23"/>
        <end position="83"/>
    </location>
</feature>
<comment type="caution">
    <text evidence="3">The sequence shown here is derived from an EMBL/GenBank/DDBJ whole genome shotgun (WGS) entry which is preliminary data.</text>
</comment>
<feature type="signal peptide" evidence="2">
    <location>
        <begin position="1"/>
        <end position="22"/>
    </location>
</feature>